<dbReference type="AlphaFoldDB" id="A0A857JKJ6"/>
<gene>
    <name evidence="7" type="ORF">FX988_02088</name>
</gene>
<evidence type="ECO:0000256" key="4">
    <source>
        <dbReference type="PROSITE-ProRule" id="PRU00169"/>
    </source>
</evidence>
<evidence type="ECO:0000256" key="2">
    <source>
        <dbReference type="ARBA" id="ARBA00023015"/>
    </source>
</evidence>
<sequence>MLIDHYFTELDKLTENTRKVMIIDDDSSMTDYLEELCLDLKVEPFVFHDALVALDNISLVNPSLIIVDWLMQPMNGLNFMRAVRRKHSKTVFILFLTGSAQNDTHKKALQHGATVFLEKAERYSDILEEQIKTLLSATPSMTQSEQAHLSALAMDDKELAVLLDFHQAAQKRIKSGDKLKDIYALMTQPKSKLHPLLNKYFQLSSQEYIISYRLYLASKLLRQLPSTQDVSDALGYSNSANFSNAFKAKYTAPPLKFLKTLSK</sequence>
<evidence type="ECO:0000259" key="6">
    <source>
        <dbReference type="PROSITE" id="PS50110"/>
    </source>
</evidence>
<feature type="domain" description="HTH araC/xylS-type" evidence="5">
    <location>
        <begin position="157"/>
        <end position="260"/>
    </location>
</feature>
<dbReference type="GO" id="GO:0004016">
    <property type="term" value="F:adenylate cyclase activity"/>
    <property type="evidence" value="ECO:0007669"/>
    <property type="project" value="UniProtKB-EC"/>
</dbReference>
<dbReference type="PROSITE" id="PS50110">
    <property type="entry name" value="RESPONSE_REGULATORY"/>
    <property type="match status" value="1"/>
</dbReference>
<dbReference type="PANTHER" id="PTHR44591:SF3">
    <property type="entry name" value="RESPONSE REGULATORY DOMAIN-CONTAINING PROTEIN"/>
    <property type="match status" value="1"/>
</dbReference>
<dbReference type="GO" id="GO:0000160">
    <property type="term" value="P:phosphorelay signal transduction system"/>
    <property type="evidence" value="ECO:0007669"/>
    <property type="project" value="InterPro"/>
</dbReference>
<dbReference type="Proteomes" id="UP000464524">
    <property type="component" value="Chromosome"/>
</dbReference>
<keyword evidence="3" id="KW-0804">Transcription</keyword>
<dbReference type="InterPro" id="IPR001789">
    <property type="entry name" value="Sig_transdc_resp-reg_receiver"/>
</dbReference>
<dbReference type="EC" id="4.6.1.1" evidence="7"/>
<dbReference type="SMART" id="SM00448">
    <property type="entry name" value="REC"/>
    <property type="match status" value="1"/>
</dbReference>
<dbReference type="InterPro" id="IPR050595">
    <property type="entry name" value="Bact_response_regulator"/>
</dbReference>
<dbReference type="GO" id="GO:0043565">
    <property type="term" value="F:sequence-specific DNA binding"/>
    <property type="evidence" value="ECO:0007669"/>
    <property type="project" value="InterPro"/>
</dbReference>
<dbReference type="Pfam" id="PF00072">
    <property type="entry name" value="Response_reg"/>
    <property type="match status" value="1"/>
</dbReference>
<dbReference type="RefSeq" id="WP_160179649.1">
    <property type="nucleotide sequence ID" value="NZ_CP047656.1"/>
</dbReference>
<evidence type="ECO:0000256" key="1">
    <source>
        <dbReference type="ARBA" id="ARBA00022553"/>
    </source>
</evidence>
<keyword evidence="7" id="KW-0456">Lyase</keyword>
<evidence type="ECO:0000259" key="5">
    <source>
        <dbReference type="PROSITE" id="PS01124"/>
    </source>
</evidence>
<dbReference type="SUPFAM" id="SSF46689">
    <property type="entry name" value="Homeodomain-like"/>
    <property type="match status" value="1"/>
</dbReference>
<accession>A0A857JKJ6</accession>
<keyword evidence="1 4" id="KW-0597">Phosphoprotein</keyword>
<evidence type="ECO:0000313" key="7">
    <source>
        <dbReference type="EMBL" id="QHJ11852.1"/>
    </source>
</evidence>
<dbReference type="GO" id="GO:0003700">
    <property type="term" value="F:DNA-binding transcription factor activity"/>
    <property type="evidence" value="ECO:0007669"/>
    <property type="project" value="InterPro"/>
</dbReference>
<keyword evidence="2" id="KW-0805">Transcription regulation</keyword>
<feature type="domain" description="Response regulatory" evidence="6">
    <location>
        <begin position="19"/>
        <end position="134"/>
    </location>
</feature>
<evidence type="ECO:0000256" key="3">
    <source>
        <dbReference type="ARBA" id="ARBA00023163"/>
    </source>
</evidence>
<reference evidence="7 8" key="1">
    <citation type="submission" date="2019-12" db="EMBL/GenBank/DDBJ databases">
        <title>Genome sequencing and assembly of endphytes of Porphyra tenera.</title>
        <authorList>
            <person name="Park J.M."/>
            <person name="Shin R."/>
            <person name="Jo S.H."/>
        </authorList>
    </citation>
    <scope>NUCLEOTIDE SEQUENCE [LARGE SCALE GENOMIC DNA]</scope>
    <source>
        <strain evidence="7 8">GPM4</strain>
    </source>
</reference>
<dbReference type="CDD" id="cd00156">
    <property type="entry name" value="REC"/>
    <property type="match status" value="1"/>
</dbReference>
<organism evidence="7 8">
    <name type="scientific">Paraglaciecola mesophila</name>
    <dbReference type="NCBI Taxonomy" id="197222"/>
    <lineage>
        <taxon>Bacteria</taxon>
        <taxon>Pseudomonadati</taxon>
        <taxon>Pseudomonadota</taxon>
        <taxon>Gammaproteobacteria</taxon>
        <taxon>Alteromonadales</taxon>
        <taxon>Alteromonadaceae</taxon>
        <taxon>Paraglaciecola</taxon>
    </lineage>
</organism>
<name>A0A857JKJ6_9ALTE</name>
<proteinExistence type="predicted"/>
<protein>
    <submittedName>
        <fullName evidence="7">Adenylate cyclase 2</fullName>
        <ecNumber evidence="7">4.6.1.1</ecNumber>
    </submittedName>
</protein>
<evidence type="ECO:0000313" key="8">
    <source>
        <dbReference type="Proteomes" id="UP000464524"/>
    </source>
</evidence>
<dbReference type="SUPFAM" id="SSF52172">
    <property type="entry name" value="CheY-like"/>
    <property type="match status" value="1"/>
</dbReference>
<dbReference type="Gene3D" id="1.10.10.60">
    <property type="entry name" value="Homeodomain-like"/>
    <property type="match status" value="1"/>
</dbReference>
<keyword evidence="8" id="KW-1185">Reference proteome</keyword>
<dbReference type="PROSITE" id="PS01124">
    <property type="entry name" value="HTH_ARAC_FAMILY_2"/>
    <property type="match status" value="1"/>
</dbReference>
<dbReference type="SMART" id="SM00342">
    <property type="entry name" value="HTH_ARAC"/>
    <property type="match status" value="1"/>
</dbReference>
<dbReference type="InterPro" id="IPR011006">
    <property type="entry name" value="CheY-like_superfamily"/>
</dbReference>
<dbReference type="PANTHER" id="PTHR44591">
    <property type="entry name" value="STRESS RESPONSE REGULATOR PROTEIN 1"/>
    <property type="match status" value="1"/>
</dbReference>
<dbReference type="Gene3D" id="3.40.50.2300">
    <property type="match status" value="1"/>
</dbReference>
<dbReference type="OrthoDB" id="281471at2"/>
<dbReference type="InterPro" id="IPR009057">
    <property type="entry name" value="Homeodomain-like_sf"/>
</dbReference>
<dbReference type="Pfam" id="PF12833">
    <property type="entry name" value="HTH_18"/>
    <property type="match status" value="1"/>
</dbReference>
<dbReference type="KEGG" id="pmes:FX988_02088"/>
<dbReference type="EMBL" id="CP047656">
    <property type="protein sequence ID" value="QHJ11852.1"/>
    <property type="molecule type" value="Genomic_DNA"/>
</dbReference>
<feature type="modified residue" description="4-aspartylphosphate" evidence="4">
    <location>
        <position position="68"/>
    </location>
</feature>
<dbReference type="InterPro" id="IPR018060">
    <property type="entry name" value="HTH_AraC"/>
</dbReference>